<comment type="caution">
    <text evidence="2">The sequence shown here is derived from an EMBL/GenBank/DDBJ whole genome shotgun (WGS) entry which is preliminary data.</text>
</comment>
<dbReference type="EMBL" id="JAJFAZ020000006">
    <property type="protein sequence ID" value="KAI5324344.1"/>
    <property type="molecule type" value="Genomic_DNA"/>
</dbReference>
<proteinExistence type="predicted"/>
<accession>A0AAD4VFV2</accession>
<gene>
    <name evidence="2" type="ORF">L3X38_033417</name>
</gene>
<organism evidence="2 3">
    <name type="scientific">Prunus dulcis</name>
    <name type="common">Almond</name>
    <name type="synonym">Amygdalus dulcis</name>
    <dbReference type="NCBI Taxonomy" id="3755"/>
    <lineage>
        <taxon>Eukaryota</taxon>
        <taxon>Viridiplantae</taxon>
        <taxon>Streptophyta</taxon>
        <taxon>Embryophyta</taxon>
        <taxon>Tracheophyta</taxon>
        <taxon>Spermatophyta</taxon>
        <taxon>Magnoliopsida</taxon>
        <taxon>eudicotyledons</taxon>
        <taxon>Gunneridae</taxon>
        <taxon>Pentapetalae</taxon>
        <taxon>rosids</taxon>
        <taxon>fabids</taxon>
        <taxon>Rosales</taxon>
        <taxon>Rosaceae</taxon>
        <taxon>Amygdaloideae</taxon>
        <taxon>Amygdaleae</taxon>
        <taxon>Prunus</taxon>
    </lineage>
</organism>
<name>A0AAD4VFV2_PRUDU</name>
<evidence type="ECO:0000313" key="2">
    <source>
        <dbReference type="EMBL" id="KAI5324344.1"/>
    </source>
</evidence>
<feature type="region of interest" description="Disordered" evidence="1">
    <location>
        <begin position="1"/>
        <end position="81"/>
    </location>
</feature>
<sequence length="81" mass="8355">MAVDGAGTKTTETTSPSFPDPSPSAAWPVLAEKCRKSPGGHRNFNAIDLPPPAIISVDPGTRDQVGPQERPSGGLASSDQE</sequence>
<protein>
    <submittedName>
        <fullName evidence="2">Uncharacterized protein</fullName>
    </submittedName>
</protein>
<keyword evidence="3" id="KW-1185">Reference proteome</keyword>
<reference evidence="2 3" key="1">
    <citation type="journal article" date="2022" name="G3 (Bethesda)">
        <title>Whole-genome sequence and methylome profiling of the almond [Prunus dulcis (Mill.) D.A. Webb] cultivar 'Nonpareil'.</title>
        <authorList>
            <person name="D'Amico-Willman K.M."/>
            <person name="Ouma W.Z."/>
            <person name="Meulia T."/>
            <person name="Sideli G.M."/>
            <person name="Gradziel T.M."/>
            <person name="Fresnedo-Ramirez J."/>
        </authorList>
    </citation>
    <scope>NUCLEOTIDE SEQUENCE [LARGE SCALE GENOMIC DNA]</scope>
    <source>
        <strain evidence="2">Clone GOH B32 T37-40</strain>
    </source>
</reference>
<dbReference type="Proteomes" id="UP001054821">
    <property type="component" value="Chromosome 6"/>
</dbReference>
<evidence type="ECO:0000256" key="1">
    <source>
        <dbReference type="SAM" id="MobiDB-lite"/>
    </source>
</evidence>
<dbReference type="AlphaFoldDB" id="A0AAD4VFV2"/>
<evidence type="ECO:0000313" key="3">
    <source>
        <dbReference type="Proteomes" id="UP001054821"/>
    </source>
</evidence>